<comment type="caution">
    <text evidence="3">The sequence shown here is derived from an EMBL/GenBank/DDBJ whole genome shotgun (WGS) entry which is preliminary data.</text>
</comment>
<feature type="compositionally biased region" description="Basic and acidic residues" evidence="2">
    <location>
        <begin position="187"/>
        <end position="196"/>
    </location>
</feature>
<dbReference type="InterPro" id="IPR051771">
    <property type="entry name" value="FAM167_domain"/>
</dbReference>
<dbReference type="OrthoDB" id="5965452at2759"/>
<accession>A0A3M6U6I5</accession>
<feature type="compositionally biased region" description="Polar residues" evidence="2">
    <location>
        <begin position="175"/>
        <end position="186"/>
    </location>
</feature>
<dbReference type="EMBL" id="RCHS01002172">
    <property type="protein sequence ID" value="RMX49144.1"/>
    <property type="molecule type" value="Genomic_DNA"/>
</dbReference>
<keyword evidence="1" id="KW-0175">Coiled coil</keyword>
<dbReference type="PANTHER" id="PTHR32289">
    <property type="entry name" value="PROTEIN FAM167A"/>
    <property type="match status" value="1"/>
</dbReference>
<protein>
    <submittedName>
        <fullName evidence="3">Uncharacterized protein</fullName>
    </submittedName>
</protein>
<feature type="coiled-coil region" evidence="1">
    <location>
        <begin position="352"/>
        <end position="382"/>
    </location>
</feature>
<name>A0A3M6U6I5_POCDA</name>
<evidence type="ECO:0000313" key="4">
    <source>
        <dbReference type="Proteomes" id="UP000275408"/>
    </source>
</evidence>
<dbReference type="PANTHER" id="PTHR32289:SF1">
    <property type="entry name" value="PROTEIN FAM167A-LIKE"/>
    <property type="match status" value="1"/>
</dbReference>
<feature type="region of interest" description="Disordered" evidence="2">
    <location>
        <begin position="138"/>
        <end position="196"/>
    </location>
</feature>
<keyword evidence="4" id="KW-1185">Reference proteome</keyword>
<dbReference type="AlphaFoldDB" id="A0A3M6U6I5"/>
<evidence type="ECO:0000256" key="1">
    <source>
        <dbReference type="SAM" id="Coils"/>
    </source>
</evidence>
<sequence>MVLEMSTEKVGSPSEGMTAKVKDSLFRFRKEELDIEKLRTFSRSLNDITSETLYSKWKRARGEGTKSPRRTTRSISLITPPNIARQENLQQGKPARKNSFHVLQENVFRPRGWTIAASPMEVISEHFAMHTLDVNNNNDTRGLDGQDAKRPWGERRRNRKQFRVSLQIPQKKHSPPTSTGAETVTQGKKDRVDRKQEVGTGSEIFTKSSQVARCVSESSRGDGNPPIVAHLVSEVDDAPKAMEDSYAEKPVCSLFTETVKIELPQQSVSMPASPNFPMRKVPEHAWEEVTKDSDGGQSKEVIVQDASEMTASSERSKASQNTFSLGCTYAVVSQPTRENENTVKQIAKMNSTVISKEQRAELEEEFQKLKKASLELDRAEFEERRFDSPNGVNSKDILESQPLRRFSELNNPTVWNSSSQPTARAILQNIKNVAHKTEKERIEDIEWAFEWIRKELAELRAQDKDIMRTFTKIQAGIRKIKLQRALNGALDESYEYDIVDHSVNLSASFSYVPLVKEFHNTFPRRASLI</sequence>
<organism evidence="3 4">
    <name type="scientific">Pocillopora damicornis</name>
    <name type="common">Cauliflower coral</name>
    <name type="synonym">Millepora damicornis</name>
    <dbReference type="NCBI Taxonomy" id="46731"/>
    <lineage>
        <taxon>Eukaryota</taxon>
        <taxon>Metazoa</taxon>
        <taxon>Cnidaria</taxon>
        <taxon>Anthozoa</taxon>
        <taxon>Hexacorallia</taxon>
        <taxon>Scleractinia</taxon>
        <taxon>Astrocoeniina</taxon>
        <taxon>Pocilloporidae</taxon>
        <taxon>Pocillopora</taxon>
    </lineage>
</organism>
<feature type="compositionally biased region" description="Basic and acidic residues" evidence="2">
    <location>
        <begin position="141"/>
        <end position="155"/>
    </location>
</feature>
<reference evidence="3 4" key="1">
    <citation type="journal article" date="2018" name="Sci. Rep.">
        <title>Comparative analysis of the Pocillopora damicornis genome highlights role of immune system in coral evolution.</title>
        <authorList>
            <person name="Cunning R."/>
            <person name="Bay R.A."/>
            <person name="Gillette P."/>
            <person name="Baker A.C."/>
            <person name="Traylor-Knowles N."/>
        </authorList>
    </citation>
    <scope>NUCLEOTIDE SEQUENCE [LARGE SCALE GENOMIC DNA]</scope>
    <source>
        <strain evidence="3">RSMAS</strain>
        <tissue evidence="3">Whole animal</tissue>
    </source>
</reference>
<proteinExistence type="predicted"/>
<evidence type="ECO:0000313" key="3">
    <source>
        <dbReference type="EMBL" id="RMX49144.1"/>
    </source>
</evidence>
<dbReference type="Proteomes" id="UP000275408">
    <property type="component" value="Unassembled WGS sequence"/>
</dbReference>
<gene>
    <name evidence="3" type="ORF">pdam_00003884</name>
</gene>
<evidence type="ECO:0000256" key="2">
    <source>
        <dbReference type="SAM" id="MobiDB-lite"/>
    </source>
</evidence>